<evidence type="ECO:0000256" key="3">
    <source>
        <dbReference type="ARBA" id="ARBA00022553"/>
    </source>
</evidence>
<dbReference type="InterPro" id="IPR004358">
    <property type="entry name" value="Sig_transdc_His_kin-like_C"/>
</dbReference>
<dbReference type="SUPFAM" id="SSF55874">
    <property type="entry name" value="ATPase domain of HSP90 chaperone/DNA topoisomerase II/histidine kinase"/>
    <property type="match status" value="1"/>
</dbReference>
<dbReference type="EMBL" id="BAABWN010000002">
    <property type="protein sequence ID" value="GAA6166779.1"/>
    <property type="molecule type" value="Genomic_DNA"/>
</dbReference>
<dbReference type="PROSITE" id="PS50110">
    <property type="entry name" value="RESPONSE_REGULATORY"/>
    <property type="match status" value="1"/>
</dbReference>
<comment type="catalytic activity">
    <reaction evidence="1">
        <text>ATP + protein L-histidine = ADP + protein N-phospho-L-histidine.</text>
        <dbReference type="EC" id="2.7.13.3"/>
    </reaction>
</comment>
<organism evidence="7 8">
    <name type="scientific">Sessilibacter corallicola</name>
    <dbReference type="NCBI Taxonomy" id="2904075"/>
    <lineage>
        <taxon>Bacteria</taxon>
        <taxon>Pseudomonadati</taxon>
        <taxon>Pseudomonadota</taxon>
        <taxon>Gammaproteobacteria</taxon>
        <taxon>Cellvibrionales</taxon>
        <taxon>Cellvibrionaceae</taxon>
        <taxon>Sessilibacter</taxon>
    </lineage>
</organism>
<dbReference type="Gene3D" id="1.10.287.130">
    <property type="match status" value="1"/>
</dbReference>
<comment type="caution">
    <text evidence="7">The sequence shown here is derived from an EMBL/GenBank/DDBJ whole genome shotgun (WGS) entry which is preliminary data.</text>
</comment>
<dbReference type="CDD" id="cd00082">
    <property type="entry name" value="HisKA"/>
    <property type="match status" value="1"/>
</dbReference>
<sequence length="420" mass="46847">MIANYSASARILITDDNLINLGILNKILSSEFSQIEKAHDGKQCLAAVQQKSFDLLLLDMNMPNLSGMEVIEAIAKLPRNRQPRIMVVSADHSPETVANAFLLGADDYLKTPYSKEELLARVTTQLALRSRSQYLEELVNRRTRELTETNQRLKETHSQLMQAEKMASLGQLAAGVAHEINNPLAYVNSNLQMLDDYCKDIGALIQAYSELLVDKKDDKSFENIAQLTRKINPEFLFEDINQILHESLSGVKRVKKIVNDLKTFSHPEQKIWQQTDINQSLDSAINIANSTLKYKARINKEIEDLPPIDCIAPQINQVFVNLLVNAAQSIQDRGEITIVTQALNNESIQVKIADTGIGIDKENQSKIFDPFYTTKPVGEGTGLGLSVSYGIIQAHNGTIKVDSKKGEGTTFTITLPIQRN</sequence>
<dbReference type="InterPro" id="IPR001789">
    <property type="entry name" value="Sig_transdc_resp-reg_receiver"/>
</dbReference>
<dbReference type="Pfam" id="PF00072">
    <property type="entry name" value="Response_reg"/>
    <property type="match status" value="1"/>
</dbReference>
<dbReference type="PANTHER" id="PTHR43065">
    <property type="entry name" value="SENSOR HISTIDINE KINASE"/>
    <property type="match status" value="1"/>
</dbReference>
<dbReference type="Gene3D" id="3.40.50.2300">
    <property type="match status" value="1"/>
</dbReference>
<proteinExistence type="predicted"/>
<dbReference type="Gene3D" id="3.30.565.10">
    <property type="entry name" value="Histidine kinase-like ATPase, C-terminal domain"/>
    <property type="match status" value="1"/>
</dbReference>
<dbReference type="InterPro" id="IPR011006">
    <property type="entry name" value="CheY-like_superfamily"/>
</dbReference>
<feature type="modified residue" description="4-aspartylphosphate" evidence="4">
    <location>
        <position position="59"/>
    </location>
</feature>
<dbReference type="SUPFAM" id="SSF52172">
    <property type="entry name" value="CheY-like"/>
    <property type="match status" value="1"/>
</dbReference>
<gene>
    <name evidence="7" type="ORF">NBRC116591_05890</name>
</gene>
<dbReference type="PRINTS" id="PR00344">
    <property type="entry name" value="BCTRLSENSOR"/>
</dbReference>
<dbReference type="InterPro" id="IPR005467">
    <property type="entry name" value="His_kinase_dom"/>
</dbReference>
<name>A0ABQ0A562_9GAMM</name>
<dbReference type="Pfam" id="PF00512">
    <property type="entry name" value="HisKA"/>
    <property type="match status" value="1"/>
</dbReference>
<feature type="domain" description="Histidine kinase" evidence="5">
    <location>
        <begin position="175"/>
        <end position="419"/>
    </location>
</feature>
<evidence type="ECO:0000259" key="6">
    <source>
        <dbReference type="PROSITE" id="PS50110"/>
    </source>
</evidence>
<dbReference type="InterPro" id="IPR003661">
    <property type="entry name" value="HisK_dim/P_dom"/>
</dbReference>
<evidence type="ECO:0000313" key="7">
    <source>
        <dbReference type="EMBL" id="GAA6166779.1"/>
    </source>
</evidence>
<keyword evidence="3 4" id="KW-0597">Phosphoprotein</keyword>
<evidence type="ECO:0000313" key="8">
    <source>
        <dbReference type="Proteomes" id="UP001465153"/>
    </source>
</evidence>
<dbReference type="Pfam" id="PF02518">
    <property type="entry name" value="HATPase_c"/>
    <property type="match status" value="1"/>
</dbReference>
<protein>
    <recommendedName>
        <fullName evidence="2">histidine kinase</fullName>
        <ecNumber evidence="2">2.7.13.3</ecNumber>
    </recommendedName>
</protein>
<accession>A0ABQ0A562</accession>
<dbReference type="SMART" id="SM00448">
    <property type="entry name" value="REC"/>
    <property type="match status" value="1"/>
</dbReference>
<reference evidence="7 8" key="1">
    <citation type="submission" date="2024-04" db="EMBL/GenBank/DDBJ databases">
        <title>Draft genome sequence of Sessilibacter corallicola NBRC 116591.</title>
        <authorList>
            <person name="Miyakawa T."/>
            <person name="Kusuya Y."/>
            <person name="Miura T."/>
        </authorList>
    </citation>
    <scope>NUCLEOTIDE SEQUENCE [LARGE SCALE GENOMIC DNA]</scope>
    <source>
        <strain evidence="7 8">KU-00831-HH</strain>
    </source>
</reference>
<evidence type="ECO:0000256" key="1">
    <source>
        <dbReference type="ARBA" id="ARBA00000085"/>
    </source>
</evidence>
<dbReference type="InterPro" id="IPR036890">
    <property type="entry name" value="HATPase_C_sf"/>
</dbReference>
<dbReference type="RefSeq" id="WP_353301625.1">
    <property type="nucleotide sequence ID" value="NZ_BAABWN010000002.1"/>
</dbReference>
<dbReference type="EC" id="2.7.13.3" evidence="2"/>
<dbReference type="PROSITE" id="PS50109">
    <property type="entry name" value="HIS_KIN"/>
    <property type="match status" value="1"/>
</dbReference>
<evidence type="ECO:0000256" key="2">
    <source>
        <dbReference type="ARBA" id="ARBA00012438"/>
    </source>
</evidence>
<dbReference type="InterPro" id="IPR036097">
    <property type="entry name" value="HisK_dim/P_sf"/>
</dbReference>
<dbReference type="PANTHER" id="PTHR43065:SF50">
    <property type="entry name" value="HISTIDINE KINASE"/>
    <property type="match status" value="1"/>
</dbReference>
<feature type="domain" description="Response regulatory" evidence="6">
    <location>
        <begin position="10"/>
        <end position="126"/>
    </location>
</feature>
<dbReference type="Proteomes" id="UP001465153">
    <property type="component" value="Unassembled WGS sequence"/>
</dbReference>
<evidence type="ECO:0000259" key="5">
    <source>
        <dbReference type="PROSITE" id="PS50109"/>
    </source>
</evidence>
<dbReference type="SMART" id="SM00387">
    <property type="entry name" value="HATPase_c"/>
    <property type="match status" value="1"/>
</dbReference>
<keyword evidence="8" id="KW-1185">Reference proteome</keyword>
<evidence type="ECO:0000256" key="4">
    <source>
        <dbReference type="PROSITE-ProRule" id="PRU00169"/>
    </source>
</evidence>
<dbReference type="InterPro" id="IPR003594">
    <property type="entry name" value="HATPase_dom"/>
</dbReference>
<dbReference type="SUPFAM" id="SSF47384">
    <property type="entry name" value="Homodimeric domain of signal transducing histidine kinase"/>
    <property type="match status" value="1"/>
</dbReference>